<keyword evidence="3" id="KW-1185">Reference proteome</keyword>
<protein>
    <recommendedName>
        <fullName evidence="1">Glyoxalase/fosfomycin resistance/dioxygenase domain-containing protein</fullName>
    </recommendedName>
</protein>
<name>A0A3S9WBA6_9MICO</name>
<feature type="domain" description="Glyoxalase/fosfomycin resistance/dioxygenase" evidence="1">
    <location>
        <begin position="10"/>
        <end position="87"/>
    </location>
</feature>
<evidence type="ECO:0000259" key="1">
    <source>
        <dbReference type="Pfam" id="PF00903"/>
    </source>
</evidence>
<dbReference type="InterPro" id="IPR029068">
    <property type="entry name" value="Glyas_Bleomycin-R_OHBP_Dase"/>
</dbReference>
<dbReference type="Gene3D" id="3.10.180.10">
    <property type="entry name" value="2,3-Dihydroxybiphenyl 1,2-Dioxygenase, domain 1"/>
    <property type="match status" value="1"/>
</dbReference>
<dbReference type="InterPro" id="IPR004360">
    <property type="entry name" value="Glyas_Fos-R_dOase_dom"/>
</dbReference>
<accession>A0A3S9WBA6</accession>
<organism evidence="2 3">
    <name type="scientific">Microbacterium lemovicicum</name>
    <dbReference type="NCBI Taxonomy" id="1072463"/>
    <lineage>
        <taxon>Bacteria</taxon>
        <taxon>Bacillati</taxon>
        <taxon>Actinomycetota</taxon>
        <taxon>Actinomycetes</taxon>
        <taxon>Micrococcales</taxon>
        <taxon>Microbacteriaceae</taxon>
        <taxon>Microbacterium</taxon>
    </lineage>
</organism>
<gene>
    <name evidence="2" type="ORF">CVS47_01751</name>
</gene>
<dbReference type="EMBL" id="CP031423">
    <property type="protein sequence ID" value="AZS37123.1"/>
    <property type="molecule type" value="Genomic_DNA"/>
</dbReference>
<evidence type="ECO:0000313" key="2">
    <source>
        <dbReference type="EMBL" id="AZS37123.1"/>
    </source>
</evidence>
<reference evidence="2 3" key="1">
    <citation type="submission" date="2018-08" db="EMBL/GenBank/DDBJ databases">
        <title>Microbacterium lemovicicum sp. nov., a bacterium isolated from a natural uranium-rich soil.</title>
        <authorList>
            <person name="ORTET P."/>
        </authorList>
    </citation>
    <scope>NUCLEOTIDE SEQUENCE [LARGE SCALE GENOMIC DNA]</scope>
    <source>
        <strain evidence="2 3">Viu22</strain>
    </source>
</reference>
<proteinExistence type="predicted"/>
<dbReference type="AlphaFoldDB" id="A0A3S9WBA6"/>
<dbReference type="SUPFAM" id="SSF54593">
    <property type="entry name" value="Glyoxalase/Bleomycin resistance protein/Dihydroxybiphenyl dioxygenase"/>
    <property type="match status" value="1"/>
</dbReference>
<sequence length="128" mass="14104">MLGGYPIDVILLVKDLDRARKFYSEGLELALIEGNDTTLSFRCGGTRLKLSLSTTGTKDEQTQASWRVDDVRAAVAWLRSRGIEPQEYDTDEIKTTDGVADAGDAWVAWIMDPDANVLGIEQKKPSNA</sequence>
<dbReference type="Pfam" id="PF00903">
    <property type="entry name" value="Glyoxalase"/>
    <property type="match status" value="1"/>
</dbReference>
<dbReference type="Proteomes" id="UP000276888">
    <property type="component" value="Chromosome"/>
</dbReference>
<dbReference type="KEGG" id="mlv:CVS47_01751"/>
<evidence type="ECO:0000313" key="3">
    <source>
        <dbReference type="Proteomes" id="UP000276888"/>
    </source>
</evidence>